<proteinExistence type="inferred from homology"/>
<evidence type="ECO:0000259" key="5">
    <source>
        <dbReference type="Pfam" id="PF08281"/>
    </source>
</evidence>
<comment type="similarity">
    <text evidence="1">Belongs to the sigma-70 factor family. ECF subfamily.</text>
</comment>
<dbReference type="SUPFAM" id="SSF88659">
    <property type="entry name" value="Sigma3 and sigma4 domains of RNA polymerase sigma factors"/>
    <property type="match status" value="1"/>
</dbReference>
<dbReference type="CDD" id="cd06171">
    <property type="entry name" value="Sigma70_r4"/>
    <property type="match status" value="1"/>
</dbReference>
<dbReference type="SUPFAM" id="SSF88946">
    <property type="entry name" value="Sigma2 domain of RNA polymerase sigma factors"/>
    <property type="match status" value="1"/>
</dbReference>
<evidence type="ECO:0000256" key="3">
    <source>
        <dbReference type="ARBA" id="ARBA00023082"/>
    </source>
</evidence>
<dbReference type="AlphaFoldDB" id="A0A518IPS6"/>
<keyword evidence="7" id="KW-1185">Reference proteome</keyword>
<gene>
    <name evidence="6" type="primary">sigE_2</name>
    <name evidence="6" type="ORF">Mal33_10520</name>
</gene>
<feature type="domain" description="RNA polymerase sigma factor 70 region 4 type 2" evidence="5">
    <location>
        <begin position="123"/>
        <end position="175"/>
    </location>
</feature>
<dbReference type="GO" id="GO:0016987">
    <property type="term" value="F:sigma factor activity"/>
    <property type="evidence" value="ECO:0007669"/>
    <property type="project" value="UniProtKB-KW"/>
</dbReference>
<dbReference type="GO" id="GO:0006352">
    <property type="term" value="P:DNA-templated transcription initiation"/>
    <property type="evidence" value="ECO:0007669"/>
    <property type="project" value="InterPro"/>
</dbReference>
<evidence type="ECO:0000256" key="4">
    <source>
        <dbReference type="ARBA" id="ARBA00023163"/>
    </source>
</evidence>
<accession>A0A518IPS6</accession>
<dbReference type="InterPro" id="IPR013324">
    <property type="entry name" value="RNA_pol_sigma_r3/r4-like"/>
</dbReference>
<dbReference type="Gene3D" id="1.10.10.10">
    <property type="entry name" value="Winged helix-like DNA-binding domain superfamily/Winged helix DNA-binding domain"/>
    <property type="match status" value="1"/>
</dbReference>
<evidence type="ECO:0000256" key="1">
    <source>
        <dbReference type="ARBA" id="ARBA00010641"/>
    </source>
</evidence>
<dbReference type="EMBL" id="CP036318">
    <property type="protein sequence ID" value="QDV55083.1"/>
    <property type="molecule type" value="Genomic_DNA"/>
</dbReference>
<evidence type="ECO:0000313" key="7">
    <source>
        <dbReference type="Proteomes" id="UP000316770"/>
    </source>
</evidence>
<dbReference type="InterPro" id="IPR013325">
    <property type="entry name" value="RNA_pol_sigma_r2"/>
</dbReference>
<reference evidence="6 7" key="1">
    <citation type="submission" date="2019-02" db="EMBL/GenBank/DDBJ databases">
        <title>Deep-cultivation of Planctomycetes and their phenomic and genomic characterization uncovers novel biology.</title>
        <authorList>
            <person name="Wiegand S."/>
            <person name="Jogler M."/>
            <person name="Boedeker C."/>
            <person name="Pinto D."/>
            <person name="Vollmers J."/>
            <person name="Rivas-Marin E."/>
            <person name="Kohn T."/>
            <person name="Peeters S.H."/>
            <person name="Heuer A."/>
            <person name="Rast P."/>
            <person name="Oberbeckmann S."/>
            <person name="Bunk B."/>
            <person name="Jeske O."/>
            <person name="Meyerdierks A."/>
            <person name="Storesund J.E."/>
            <person name="Kallscheuer N."/>
            <person name="Luecker S."/>
            <person name="Lage O.M."/>
            <person name="Pohl T."/>
            <person name="Merkel B.J."/>
            <person name="Hornburger P."/>
            <person name="Mueller R.-W."/>
            <person name="Bruemmer F."/>
            <person name="Labrenz M."/>
            <person name="Spormann A.M."/>
            <person name="Op den Camp H."/>
            <person name="Overmann J."/>
            <person name="Amann R."/>
            <person name="Jetten M.S.M."/>
            <person name="Mascher T."/>
            <person name="Medema M.H."/>
            <person name="Devos D.P."/>
            <person name="Kaster A.-K."/>
            <person name="Ovreas L."/>
            <person name="Rohde M."/>
            <person name="Galperin M.Y."/>
            <person name="Jogler C."/>
        </authorList>
    </citation>
    <scope>NUCLEOTIDE SEQUENCE [LARGE SCALE GENOMIC DNA]</scope>
    <source>
        <strain evidence="6 7">Mal33</strain>
    </source>
</reference>
<dbReference type="PANTHER" id="PTHR43133">
    <property type="entry name" value="RNA POLYMERASE ECF-TYPE SIGMA FACTO"/>
    <property type="match status" value="1"/>
</dbReference>
<protein>
    <submittedName>
        <fullName evidence="6">ECF RNA polymerase sigma factor SigE</fullName>
    </submittedName>
</protein>
<dbReference type="GO" id="GO:0003677">
    <property type="term" value="F:DNA binding"/>
    <property type="evidence" value="ECO:0007669"/>
    <property type="project" value="InterPro"/>
</dbReference>
<evidence type="ECO:0000313" key="6">
    <source>
        <dbReference type="EMBL" id="QDV55083.1"/>
    </source>
</evidence>
<dbReference type="InterPro" id="IPR036388">
    <property type="entry name" value="WH-like_DNA-bd_sf"/>
</dbReference>
<keyword evidence="4" id="KW-0804">Transcription</keyword>
<dbReference type="InterPro" id="IPR013249">
    <property type="entry name" value="RNA_pol_sigma70_r4_t2"/>
</dbReference>
<dbReference type="InterPro" id="IPR039425">
    <property type="entry name" value="RNA_pol_sigma-70-like"/>
</dbReference>
<dbReference type="Proteomes" id="UP000316770">
    <property type="component" value="Chromosome"/>
</dbReference>
<keyword evidence="2" id="KW-0805">Transcription regulation</keyword>
<name>A0A518IPS6_9BACT</name>
<dbReference type="NCBIfam" id="TIGR02937">
    <property type="entry name" value="sigma70-ECF"/>
    <property type="match status" value="1"/>
</dbReference>
<dbReference type="InterPro" id="IPR014284">
    <property type="entry name" value="RNA_pol_sigma-70_dom"/>
</dbReference>
<dbReference type="PANTHER" id="PTHR43133:SF51">
    <property type="entry name" value="RNA POLYMERASE SIGMA FACTOR"/>
    <property type="match status" value="1"/>
</dbReference>
<keyword evidence="3" id="KW-0731">Sigma factor</keyword>
<evidence type="ECO:0000256" key="2">
    <source>
        <dbReference type="ARBA" id="ARBA00023015"/>
    </source>
</evidence>
<dbReference type="Gene3D" id="1.10.1740.10">
    <property type="match status" value="1"/>
</dbReference>
<sequence length="187" mass="21263">MQDVRSGDPAALDELLALTGHYLNEASARYPLPANIRSKLSDSDLVQNTLLEIAQDLAKFRGTNQAAFLDWAQRTLRNNFVDARRKFHDAERRDVRREVELESGLFHREGSPSRIVKRAERDEQLEQAIAALPDRARKVIELRNIKGMSWEAVGDRLDVSADAARKLWTRAVKRLQEILAVQESSFG</sequence>
<dbReference type="Pfam" id="PF08281">
    <property type="entry name" value="Sigma70_r4_2"/>
    <property type="match status" value="1"/>
</dbReference>
<organism evidence="6 7">
    <name type="scientific">Rosistilla oblonga</name>
    <dbReference type="NCBI Taxonomy" id="2527990"/>
    <lineage>
        <taxon>Bacteria</taxon>
        <taxon>Pseudomonadati</taxon>
        <taxon>Planctomycetota</taxon>
        <taxon>Planctomycetia</taxon>
        <taxon>Pirellulales</taxon>
        <taxon>Pirellulaceae</taxon>
        <taxon>Rosistilla</taxon>
    </lineage>
</organism>